<dbReference type="EMBL" id="CM055741">
    <property type="protein sequence ID" value="KAJ8001947.1"/>
    <property type="molecule type" value="Genomic_DNA"/>
</dbReference>
<accession>A0ACC2GEL6</accession>
<gene>
    <name evidence="1" type="ORF">DPEC_G00174700</name>
</gene>
<protein>
    <submittedName>
        <fullName evidence="1">Uncharacterized protein</fullName>
    </submittedName>
</protein>
<sequence length="393" mass="43342">MRPHVFTLATPMVAVTYPTTSALMDILLRLTGVWAFFVSSTVIVSCEVQFMGKQTGDSVTFVCVADSNNSKPKGIYLKRKWLQHMEVMFMNPQNVPVVSSAFQQRLHVTQDPIMHSRVNVTIGQLQGNDTDLYYCQFVFTNDSSMFYVPGKEEYFLYVDHADVPDTKLDVGLVKTNAGDSVVLPCLSPYGTPSAIAGVCLKRRQGRAPVEMLFHSKHPSAFPKERVLLQVTVQGGLAYNISLTQMQPDESAFYSCELLVPGMTESHTRLGRHVYFVSVQDVSCSCSGYGPLLYALSAAVGLLLVILLALGVAHCGKIGSNRVKPQPSVYEEMVGVCPQNRNRKVAPSYLRPPLHLEEMNASAYDHPPDRSRQENVYEKPDATALIPAETAGLA</sequence>
<proteinExistence type="predicted"/>
<comment type="caution">
    <text evidence="1">The sequence shown here is derived from an EMBL/GenBank/DDBJ whole genome shotgun (WGS) entry which is preliminary data.</text>
</comment>
<name>A0ACC2GEL6_DALPE</name>
<organism evidence="1 2">
    <name type="scientific">Dallia pectoralis</name>
    <name type="common">Alaska blackfish</name>
    <dbReference type="NCBI Taxonomy" id="75939"/>
    <lineage>
        <taxon>Eukaryota</taxon>
        <taxon>Metazoa</taxon>
        <taxon>Chordata</taxon>
        <taxon>Craniata</taxon>
        <taxon>Vertebrata</taxon>
        <taxon>Euteleostomi</taxon>
        <taxon>Actinopterygii</taxon>
        <taxon>Neopterygii</taxon>
        <taxon>Teleostei</taxon>
        <taxon>Protacanthopterygii</taxon>
        <taxon>Esociformes</taxon>
        <taxon>Umbridae</taxon>
        <taxon>Dallia</taxon>
    </lineage>
</organism>
<evidence type="ECO:0000313" key="2">
    <source>
        <dbReference type="Proteomes" id="UP001157502"/>
    </source>
</evidence>
<keyword evidence="2" id="KW-1185">Reference proteome</keyword>
<evidence type="ECO:0000313" key="1">
    <source>
        <dbReference type="EMBL" id="KAJ8001947.1"/>
    </source>
</evidence>
<reference evidence="1" key="1">
    <citation type="submission" date="2021-05" db="EMBL/GenBank/DDBJ databases">
        <authorList>
            <person name="Pan Q."/>
            <person name="Jouanno E."/>
            <person name="Zahm M."/>
            <person name="Klopp C."/>
            <person name="Cabau C."/>
            <person name="Louis A."/>
            <person name="Berthelot C."/>
            <person name="Parey E."/>
            <person name="Roest Crollius H."/>
            <person name="Montfort J."/>
            <person name="Robinson-Rechavi M."/>
            <person name="Bouchez O."/>
            <person name="Lampietro C."/>
            <person name="Lopez Roques C."/>
            <person name="Donnadieu C."/>
            <person name="Postlethwait J."/>
            <person name="Bobe J."/>
            <person name="Dillon D."/>
            <person name="Chandos A."/>
            <person name="von Hippel F."/>
            <person name="Guiguen Y."/>
        </authorList>
    </citation>
    <scope>NUCLEOTIDE SEQUENCE</scope>
    <source>
        <strain evidence="1">YG-Jan2019</strain>
    </source>
</reference>
<dbReference type="Proteomes" id="UP001157502">
    <property type="component" value="Chromosome 14"/>
</dbReference>